<sequence length="126" mass="14422">MGAKKKYFKGKVGNSAESNRREEKVIGIRNLDTLESLGDFAVVRLELDNLVMAETTATRYLEGRREVLGEHHLEIYYVRATRTSSYPARKLVWLYYEQRKTGATDAELTSVIEGEKKVLGAEFYNI</sequence>
<proteinExistence type="predicted"/>
<protein>
    <submittedName>
        <fullName evidence="1">Uncharacterized protein</fullName>
    </submittedName>
</protein>
<dbReference type="Proteomes" id="UP001153332">
    <property type="component" value="Unassembled WGS sequence"/>
</dbReference>
<reference evidence="1" key="1">
    <citation type="submission" date="2022-12" db="EMBL/GenBank/DDBJ databases">
        <title>Genome Sequence of Lasiodiplodia mahajangana.</title>
        <authorList>
            <person name="Buettner E."/>
        </authorList>
    </citation>
    <scope>NUCLEOTIDE SEQUENCE</scope>
    <source>
        <strain evidence="1">VT137</strain>
    </source>
</reference>
<gene>
    <name evidence="1" type="ORF">O1611_g6739</name>
</gene>
<evidence type="ECO:0000313" key="2">
    <source>
        <dbReference type="Proteomes" id="UP001153332"/>
    </source>
</evidence>
<comment type="caution">
    <text evidence="1">The sequence shown here is derived from an EMBL/GenBank/DDBJ whole genome shotgun (WGS) entry which is preliminary data.</text>
</comment>
<accession>A0ACC2JI30</accession>
<dbReference type="EMBL" id="JAPUUL010001647">
    <property type="protein sequence ID" value="KAJ8126898.1"/>
    <property type="molecule type" value="Genomic_DNA"/>
</dbReference>
<name>A0ACC2JI30_9PEZI</name>
<evidence type="ECO:0000313" key="1">
    <source>
        <dbReference type="EMBL" id="KAJ8126898.1"/>
    </source>
</evidence>
<keyword evidence="2" id="KW-1185">Reference proteome</keyword>
<organism evidence="1 2">
    <name type="scientific">Lasiodiplodia mahajangana</name>
    <dbReference type="NCBI Taxonomy" id="1108764"/>
    <lineage>
        <taxon>Eukaryota</taxon>
        <taxon>Fungi</taxon>
        <taxon>Dikarya</taxon>
        <taxon>Ascomycota</taxon>
        <taxon>Pezizomycotina</taxon>
        <taxon>Dothideomycetes</taxon>
        <taxon>Dothideomycetes incertae sedis</taxon>
        <taxon>Botryosphaeriales</taxon>
        <taxon>Botryosphaeriaceae</taxon>
        <taxon>Lasiodiplodia</taxon>
    </lineage>
</organism>